<name>A0A0U5AVH4_9BACL</name>
<accession>A0A0U5AVH4</accession>
<organism evidence="1 2">
    <name type="scientific">Aneurinibacillus soli</name>
    <dbReference type="NCBI Taxonomy" id="1500254"/>
    <lineage>
        <taxon>Bacteria</taxon>
        <taxon>Bacillati</taxon>
        <taxon>Bacillota</taxon>
        <taxon>Bacilli</taxon>
        <taxon>Bacillales</taxon>
        <taxon>Paenibacillaceae</taxon>
        <taxon>Aneurinibacillus group</taxon>
        <taxon>Aneurinibacillus</taxon>
    </lineage>
</organism>
<gene>
    <name evidence="1" type="ORF">CB4_01923</name>
</gene>
<evidence type="ECO:0000313" key="2">
    <source>
        <dbReference type="Proteomes" id="UP000217696"/>
    </source>
</evidence>
<evidence type="ECO:0000313" key="1">
    <source>
        <dbReference type="EMBL" id="BAU27749.1"/>
    </source>
</evidence>
<proteinExistence type="predicted"/>
<keyword evidence="2" id="KW-1185">Reference proteome</keyword>
<dbReference type="EMBL" id="AP017312">
    <property type="protein sequence ID" value="BAU27749.1"/>
    <property type="molecule type" value="Genomic_DNA"/>
</dbReference>
<protein>
    <submittedName>
        <fullName evidence="1">Uncharacterized protein</fullName>
    </submittedName>
</protein>
<dbReference type="Proteomes" id="UP000217696">
    <property type="component" value="Chromosome"/>
</dbReference>
<dbReference type="KEGG" id="asoc:CB4_01923"/>
<sequence length="54" mass="6595">MLDWLRKLFSGGTCTFCKRKTNEKRRYLNDKGKPIAVCTYCIEYAERRAYRRKR</sequence>
<dbReference type="AlphaFoldDB" id="A0A0U5AVH4"/>
<reference evidence="1 2" key="1">
    <citation type="submission" date="2015-12" db="EMBL/GenBank/DDBJ databases">
        <title>Genome sequence of Aneurinibacillus soli.</title>
        <authorList>
            <person name="Lee J.S."/>
            <person name="Lee K.C."/>
            <person name="Kim K.K."/>
            <person name="Lee B.W."/>
        </authorList>
    </citation>
    <scope>NUCLEOTIDE SEQUENCE [LARGE SCALE GENOMIC DNA]</scope>
    <source>
        <strain evidence="1 2">CB4</strain>
    </source>
</reference>